<dbReference type="EMBL" id="JAZHPZ010000002">
    <property type="protein sequence ID" value="MEF2965335.1"/>
    <property type="molecule type" value="Genomic_DNA"/>
</dbReference>
<dbReference type="EC" id="3.1.3.-" evidence="1"/>
<dbReference type="Gene3D" id="3.40.50.1240">
    <property type="entry name" value="Phosphoglycerate mutase-like"/>
    <property type="match status" value="1"/>
</dbReference>
<dbReference type="PANTHER" id="PTHR48100:SF59">
    <property type="entry name" value="ADENOSYLCOBALAMIN_ALPHA-RIBAZOLE PHOSPHATASE"/>
    <property type="match status" value="1"/>
</dbReference>
<evidence type="ECO:0000313" key="2">
    <source>
        <dbReference type="Proteomes" id="UP001306950"/>
    </source>
</evidence>
<proteinExistence type="predicted"/>
<reference evidence="1 2" key="1">
    <citation type="submission" date="2024-02" db="EMBL/GenBank/DDBJ databases">
        <title>A nitrogen-fixing paenibacillus bacterium.</title>
        <authorList>
            <person name="Zhang W.L."/>
            <person name="Chen S.F."/>
        </authorList>
    </citation>
    <scope>NUCLEOTIDE SEQUENCE [LARGE SCALE GENOMIC DNA]</scope>
    <source>
        <strain evidence="1 2">M1</strain>
    </source>
</reference>
<dbReference type="InterPro" id="IPR029033">
    <property type="entry name" value="His_PPase_superfam"/>
</dbReference>
<keyword evidence="2" id="KW-1185">Reference proteome</keyword>
<dbReference type="PANTHER" id="PTHR48100">
    <property type="entry name" value="BROAD-SPECIFICITY PHOSPHATASE YOR283W-RELATED"/>
    <property type="match status" value="1"/>
</dbReference>
<comment type="caution">
    <text evidence="1">The sequence shown here is derived from an EMBL/GenBank/DDBJ whole genome shotgun (WGS) entry which is preliminary data.</text>
</comment>
<dbReference type="CDD" id="cd07067">
    <property type="entry name" value="HP_PGM_like"/>
    <property type="match status" value="1"/>
</dbReference>
<dbReference type="Pfam" id="PF00300">
    <property type="entry name" value="His_Phos_1"/>
    <property type="match status" value="1"/>
</dbReference>
<evidence type="ECO:0000313" key="1">
    <source>
        <dbReference type="EMBL" id="MEF2965335.1"/>
    </source>
</evidence>
<dbReference type="SUPFAM" id="SSF53254">
    <property type="entry name" value="Phosphoglycerate mutase-like"/>
    <property type="match status" value="1"/>
</dbReference>
<dbReference type="InterPro" id="IPR050275">
    <property type="entry name" value="PGM_Phosphatase"/>
</dbReference>
<accession>A0ABU7VNJ9</accession>
<name>A0ABU7VNJ9_9BACL</name>
<protein>
    <submittedName>
        <fullName evidence="1">Histidine phosphatase family protein</fullName>
        <ecNumber evidence="1">3.1.3.-</ecNumber>
    </submittedName>
</protein>
<dbReference type="GO" id="GO:0016787">
    <property type="term" value="F:hydrolase activity"/>
    <property type="evidence" value="ECO:0007669"/>
    <property type="project" value="UniProtKB-KW"/>
</dbReference>
<dbReference type="RefSeq" id="WP_331845569.1">
    <property type="nucleotide sequence ID" value="NZ_JAZHPZ010000002.1"/>
</dbReference>
<dbReference type="InterPro" id="IPR013078">
    <property type="entry name" value="His_Pase_superF_clade-1"/>
</dbReference>
<dbReference type="Proteomes" id="UP001306950">
    <property type="component" value="Unassembled WGS sequence"/>
</dbReference>
<organism evidence="1 2">
    <name type="scientific">Paenibacillus haidiansis</name>
    <dbReference type="NCBI Taxonomy" id="1574488"/>
    <lineage>
        <taxon>Bacteria</taxon>
        <taxon>Bacillati</taxon>
        <taxon>Bacillota</taxon>
        <taxon>Bacilli</taxon>
        <taxon>Bacillales</taxon>
        <taxon>Paenibacillaceae</taxon>
        <taxon>Paenibacillus</taxon>
    </lineage>
</organism>
<sequence length="202" mass="22582">MITTVYMVRHSESIKTDPDERMRGLTEKGVADARQVTRLLMDEGIEVFISSPYKRAVLTIEEAARCAGKEIETFEELKELAFAPEIKGLPDPALFPHLAKMFGDPDFALPCGETAAECRNRAVATLKQILNKHRGRKIAIGTHGAVMTLMMGYFDERYGLDFLRQTSKPDIYIMKFHGEEFIRADRILLSLAESETGGGSPV</sequence>
<gene>
    <name evidence="1" type="ORF">V3851_05770</name>
</gene>
<dbReference type="SMART" id="SM00855">
    <property type="entry name" value="PGAM"/>
    <property type="match status" value="1"/>
</dbReference>
<keyword evidence="1" id="KW-0378">Hydrolase</keyword>